<feature type="domain" description="Anthranilate synthase component I N-terminal" evidence="4">
    <location>
        <begin position="18"/>
        <end position="160"/>
    </location>
</feature>
<feature type="domain" description="Chorismate-utilising enzyme C-terminal" evidence="3">
    <location>
        <begin position="203"/>
        <end position="456"/>
    </location>
</feature>
<dbReference type="NCBIfam" id="TIGR00553">
    <property type="entry name" value="pabB"/>
    <property type="match status" value="1"/>
</dbReference>
<dbReference type="RefSeq" id="WP_144040700.1">
    <property type="nucleotide sequence ID" value="NZ_BMPL01000015.1"/>
</dbReference>
<dbReference type="Pfam" id="PF00425">
    <property type="entry name" value="Chorismate_bind"/>
    <property type="match status" value="1"/>
</dbReference>
<gene>
    <name evidence="5" type="primary">pabB</name>
    <name evidence="5" type="ORF">FN961_13500</name>
</gene>
<evidence type="ECO:0000313" key="5">
    <source>
        <dbReference type="EMBL" id="TRY13919.1"/>
    </source>
</evidence>
<accession>A0A553JN78</accession>
<dbReference type="PRINTS" id="PR00095">
    <property type="entry name" value="ANTSNTHASEI"/>
</dbReference>
<dbReference type="EMBL" id="VKGK01000015">
    <property type="protein sequence ID" value="TRY13919.1"/>
    <property type="molecule type" value="Genomic_DNA"/>
</dbReference>
<dbReference type="InterPro" id="IPR005802">
    <property type="entry name" value="ADC_synth_comp_1"/>
</dbReference>
<proteinExistence type="predicted"/>
<evidence type="ECO:0000313" key="6">
    <source>
        <dbReference type="Proteomes" id="UP000318126"/>
    </source>
</evidence>
<dbReference type="GO" id="GO:0046820">
    <property type="term" value="F:4-amino-4-deoxychorismate synthase activity"/>
    <property type="evidence" value="ECO:0007669"/>
    <property type="project" value="UniProtKB-EC"/>
</dbReference>
<protein>
    <recommendedName>
        <fullName evidence="1">aminodeoxychorismate synthase</fullName>
        <ecNumber evidence="1">2.6.1.85</ecNumber>
    </recommendedName>
</protein>
<evidence type="ECO:0000259" key="3">
    <source>
        <dbReference type="Pfam" id="PF00425"/>
    </source>
</evidence>
<evidence type="ECO:0000256" key="1">
    <source>
        <dbReference type="ARBA" id="ARBA00013139"/>
    </source>
</evidence>
<keyword evidence="5" id="KW-0032">Aminotransferase</keyword>
<comment type="caution">
    <text evidence="5">The sequence shown here is derived from an EMBL/GenBank/DDBJ whole genome shotgun (WGS) entry which is preliminary data.</text>
</comment>
<keyword evidence="2 5" id="KW-0808">Transferase</keyword>
<dbReference type="EC" id="2.6.1.85" evidence="1"/>
<dbReference type="PANTHER" id="PTHR11236">
    <property type="entry name" value="AMINOBENZOATE/ANTHRANILATE SYNTHASE"/>
    <property type="match status" value="1"/>
</dbReference>
<dbReference type="SUPFAM" id="SSF56322">
    <property type="entry name" value="ADC synthase"/>
    <property type="match status" value="1"/>
</dbReference>
<reference evidence="6" key="1">
    <citation type="submission" date="2019-07" db="EMBL/GenBank/DDBJ databases">
        <title>Shewanella sp. YLB-08 draft genomic sequence.</title>
        <authorList>
            <person name="Yu L."/>
        </authorList>
    </citation>
    <scope>NUCLEOTIDE SEQUENCE [LARGE SCALE GENOMIC DNA]</scope>
    <source>
        <strain evidence="6">JCM 20706</strain>
    </source>
</reference>
<dbReference type="GO" id="GO:0000162">
    <property type="term" value="P:L-tryptophan biosynthetic process"/>
    <property type="evidence" value="ECO:0007669"/>
    <property type="project" value="TreeGrafter"/>
</dbReference>
<dbReference type="PANTHER" id="PTHR11236:SF50">
    <property type="entry name" value="AMINODEOXYCHORISMATE SYNTHASE COMPONENT 1"/>
    <property type="match status" value="1"/>
</dbReference>
<dbReference type="InterPro" id="IPR005801">
    <property type="entry name" value="ADC_synthase"/>
</dbReference>
<dbReference type="InterPro" id="IPR015890">
    <property type="entry name" value="Chorismate_C"/>
</dbReference>
<dbReference type="OrthoDB" id="9803598at2"/>
<dbReference type="Proteomes" id="UP000318126">
    <property type="component" value="Unassembled WGS sequence"/>
</dbReference>
<sequence>MSCSASRQLASLKLTWDHTTTALFSFFSDQPWAMLLDSANADHADARYDIIVCNPVATIVTTSGLSRITHYDDAREHNVETVNLDPFQVINQTLKNYFPQPLLSQYPFSGGAMGCFSYDLGRQIESLPDIAQRDIDLAEMNIGLYMWALIYDYQDASWTLVHYQGQDALQQTLAELESLLNKPLTSNKHHFSLSNDWDNQISREQYLDKFDKIQRYLHSGDCYQINLTHRFEADYQGDEWQAYIELSQTNKAPFSAFIKLDNTSILSISPERFIQLVGSDIQTKPIKGTRPRFTDPVEDKESAVALSHSPKDRAENLMIVDLLRNDIGKVAQAGSVNVPHLFNIETFPAVHHLVSTITAKLASPYQASDLLKATFPGGSITGAPKIRAMEIIEELEPSRRSLYCGSIGYISQDGQMDTSITIRTLVAQSNRIYCWAGGGIVADSVANEEYQETYDKVSKILPILKNM</sequence>
<dbReference type="InterPro" id="IPR006805">
    <property type="entry name" value="Anth_synth_I_N"/>
</dbReference>
<dbReference type="GO" id="GO:0009396">
    <property type="term" value="P:folic acid-containing compound biosynthetic process"/>
    <property type="evidence" value="ECO:0007669"/>
    <property type="project" value="InterPro"/>
</dbReference>
<dbReference type="InterPro" id="IPR019999">
    <property type="entry name" value="Anth_synth_I-like"/>
</dbReference>
<dbReference type="AlphaFoldDB" id="A0A553JN78"/>
<keyword evidence="6" id="KW-1185">Reference proteome</keyword>
<organism evidence="5 6">
    <name type="scientific">Shewanella hanedai</name>
    <name type="common">Alteromonas hanedai</name>
    <dbReference type="NCBI Taxonomy" id="25"/>
    <lineage>
        <taxon>Bacteria</taxon>
        <taxon>Pseudomonadati</taxon>
        <taxon>Pseudomonadota</taxon>
        <taxon>Gammaproteobacteria</taxon>
        <taxon>Alteromonadales</taxon>
        <taxon>Shewanellaceae</taxon>
        <taxon>Shewanella</taxon>
    </lineage>
</organism>
<dbReference type="Gene3D" id="3.60.120.10">
    <property type="entry name" value="Anthranilate synthase"/>
    <property type="match status" value="1"/>
</dbReference>
<evidence type="ECO:0000259" key="4">
    <source>
        <dbReference type="Pfam" id="PF04715"/>
    </source>
</evidence>
<evidence type="ECO:0000256" key="2">
    <source>
        <dbReference type="ARBA" id="ARBA00022679"/>
    </source>
</evidence>
<dbReference type="Pfam" id="PF04715">
    <property type="entry name" value="Anth_synt_I_N"/>
    <property type="match status" value="1"/>
</dbReference>
<name>A0A553JN78_SHEHA</name>